<dbReference type="PROSITE" id="PS01283">
    <property type="entry name" value="TBOX_1"/>
    <property type="match status" value="1"/>
</dbReference>
<keyword evidence="3 6" id="KW-0238">DNA-binding</keyword>
<feature type="region of interest" description="Disordered" evidence="7">
    <location>
        <begin position="420"/>
        <end position="446"/>
    </location>
</feature>
<dbReference type="AlphaFoldDB" id="A0A9Q1CGL5"/>
<evidence type="ECO:0000256" key="3">
    <source>
        <dbReference type="ARBA" id="ARBA00023125"/>
    </source>
</evidence>
<comment type="caution">
    <text evidence="9">The sequence shown here is derived from an EMBL/GenBank/DDBJ whole genome shotgun (WGS) entry which is preliminary data.</text>
</comment>
<comment type="subcellular location">
    <subcellularLocation>
        <location evidence="1 6">Nucleus</location>
    </subcellularLocation>
</comment>
<dbReference type="SUPFAM" id="SSF49417">
    <property type="entry name" value="p53-like transcription factors"/>
    <property type="match status" value="1"/>
</dbReference>
<feature type="domain" description="T-box" evidence="8">
    <location>
        <begin position="199"/>
        <end position="382"/>
    </location>
</feature>
<gene>
    <name evidence="9" type="ORF">HOLleu_11497</name>
</gene>
<dbReference type="InterPro" id="IPR018186">
    <property type="entry name" value="TF_T-box_CS"/>
</dbReference>
<evidence type="ECO:0000259" key="8">
    <source>
        <dbReference type="PROSITE" id="PS50252"/>
    </source>
</evidence>
<dbReference type="GO" id="GO:0000785">
    <property type="term" value="C:chromatin"/>
    <property type="evidence" value="ECO:0007669"/>
    <property type="project" value="TreeGrafter"/>
</dbReference>
<dbReference type="Proteomes" id="UP001152320">
    <property type="component" value="Chromosome 4"/>
</dbReference>
<evidence type="ECO:0000313" key="10">
    <source>
        <dbReference type="Proteomes" id="UP001152320"/>
    </source>
</evidence>
<dbReference type="PROSITE" id="PS50252">
    <property type="entry name" value="TBOX_3"/>
    <property type="match status" value="1"/>
</dbReference>
<organism evidence="9 10">
    <name type="scientific">Holothuria leucospilota</name>
    <name type="common">Black long sea cucumber</name>
    <name type="synonym">Mertensiothuria leucospilota</name>
    <dbReference type="NCBI Taxonomy" id="206669"/>
    <lineage>
        <taxon>Eukaryota</taxon>
        <taxon>Metazoa</taxon>
        <taxon>Echinodermata</taxon>
        <taxon>Eleutherozoa</taxon>
        <taxon>Echinozoa</taxon>
        <taxon>Holothuroidea</taxon>
        <taxon>Aspidochirotacea</taxon>
        <taxon>Aspidochirotida</taxon>
        <taxon>Holothuriidae</taxon>
        <taxon>Holothuria</taxon>
    </lineage>
</organism>
<evidence type="ECO:0000256" key="7">
    <source>
        <dbReference type="SAM" id="MobiDB-lite"/>
    </source>
</evidence>
<evidence type="ECO:0000256" key="1">
    <source>
        <dbReference type="ARBA" id="ARBA00004123"/>
    </source>
</evidence>
<dbReference type="InterPro" id="IPR036960">
    <property type="entry name" value="T-box_sf"/>
</dbReference>
<dbReference type="FunFam" id="2.60.40.820:FF:000006">
    <property type="entry name" value="T-box transcription factor"/>
    <property type="match status" value="1"/>
</dbReference>
<protein>
    <submittedName>
        <fullName evidence="9">T-box transcription factor TBX1</fullName>
    </submittedName>
</protein>
<dbReference type="GO" id="GO:0001708">
    <property type="term" value="P:cell fate specification"/>
    <property type="evidence" value="ECO:0007669"/>
    <property type="project" value="TreeGrafter"/>
</dbReference>
<dbReference type="PANTHER" id="PTHR11267:SF195">
    <property type="entry name" value="OPTOMOTOR-BLIND-RELATED-GENE-1, ISOFORM A"/>
    <property type="match status" value="1"/>
</dbReference>
<feature type="compositionally biased region" description="Polar residues" evidence="7">
    <location>
        <begin position="436"/>
        <end position="446"/>
    </location>
</feature>
<proteinExistence type="predicted"/>
<evidence type="ECO:0000256" key="5">
    <source>
        <dbReference type="ARBA" id="ARBA00023242"/>
    </source>
</evidence>
<dbReference type="CDD" id="cd20187">
    <property type="entry name" value="T-box_TBX1_10-like"/>
    <property type="match status" value="1"/>
</dbReference>
<dbReference type="InterPro" id="IPR008967">
    <property type="entry name" value="p53-like_TF_DNA-bd_sf"/>
</dbReference>
<evidence type="ECO:0000313" key="9">
    <source>
        <dbReference type="EMBL" id="KAJ8044119.1"/>
    </source>
</evidence>
<dbReference type="InterPro" id="IPR001699">
    <property type="entry name" value="TF_T-box"/>
</dbReference>
<dbReference type="Pfam" id="PF00907">
    <property type="entry name" value="T-box"/>
    <property type="match status" value="1"/>
</dbReference>
<keyword evidence="5 6" id="KW-0539">Nucleus</keyword>
<dbReference type="SMART" id="SM00425">
    <property type="entry name" value="TBOX"/>
    <property type="match status" value="1"/>
</dbReference>
<dbReference type="EMBL" id="JAIZAY010000004">
    <property type="protein sequence ID" value="KAJ8044119.1"/>
    <property type="molecule type" value="Genomic_DNA"/>
</dbReference>
<sequence length="583" mass="64342">MDESRVGSWYLSSMDVSYSGDANHPLSPKANAFSIESLITETHHHRPSPGETGGLPTSHQPKVALGDLIRPVDVASGFEKATVDFGFCARFGGFDKPDWSYLRDLAEVQPYSMNGPYSEAIKETGGNDGPQSSESNVASPMSRDGATTPNTGMSDGERKDHRGTESIDGDREIQTPSPKKPRLEDKPMSAKVASVEARLEMKPLWDEFHSLGTEMIVTKAGRRMFPTFQVKMSGMDPMAEYILLMDFVPVDDKRYRYAFHSSSWLVAGKADPEMPGRIHVHPDSPARGALWMKQIVSFDKLKLTNNLLDDNGHIILNSMHRYQPRFHVVHVSGRKDFEDAPERDFKTFFFPETQFTAVTAYQNHRITQLKIASNPFAKGFRECDPDDCIIEIMPHSNGPRARNHHRPSSLQIVGIARTTRSGNRSNGHSDQDEKSVSTSCTSHTPPSLTTVDAINTSCSMTQSGVLPPPPLLNPNPSYTELPNPCSITNGACATDSYAAYAPPSDNQYSYGPSCYFRSSGRPTPYSREVAYMRDPTAARYCSNGLTAGYMGRAAGHTQFGYDPTATMMGGIADPRRNYAQPMV</sequence>
<dbReference type="PROSITE" id="PS01264">
    <property type="entry name" value="TBOX_2"/>
    <property type="match status" value="1"/>
</dbReference>
<dbReference type="GO" id="GO:0000981">
    <property type="term" value="F:DNA-binding transcription factor activity, RNA polymerase II-specific"/>
    <property type="evidence" value="ECO:0007669"/>
    <property type="project" value="TreeGrafter"/>
</dbReference>
<evidence type="ECO:0000256" key="2">
    <source>
        <dbReference type="ARBA" id="ARBA00023015"/>
    </source>
</evidence>
<dbReference type="OrthoDB" id="7442607at2759"/>
<feature type="compositionally biased region" description="Polar residues" evidence="7">
    <location>
        <begin position="129"/>
        <end position="153"/>
    </location>
</feature>
<keyword evidence="10" id="KW-1185">Reference proteome</keyword>
<dbReference type="GO" id="GO:0000978">
    <property type="term" value="F:RNA polymerase II cis-regulatory region sequence-specific DNA binding"/>
    <property type="evidence" value="ECO:0007669"/>
    <property type="project" value="InterPro"/>
</dbReference>
<dbReference type="PANTHER" id="PTHR11267">
    <property type="entry name" value="T-BOX PROTEIN-RELATED"/>
    <property type="match status" value="1"/>
</dbReference>
<dbReference type="Gene3D" id="2.60.40.820">
    <property type="entry name" value="Transcription factor, T-box"/>
    <property type="match status" value="1"/>
</dbReference>
<dbReference type="InterPro" id="IPR046360">
    <property type="entry name" value="T-box_DNA-bd"/>
</dbReference>
<feature type="region of interest" description="Disordered" evidence="7">
    <location>
        <begin position="116"/>
        <end position="189"/>
    </location>
</feature>
<dbReference type="GO" id="GO:0005634">
    <property type="term" value="C:nucleus"/>
    <property type="evidence" value="ECO:0007669"/>
    <property type="project" value="UniProtKB-SubCell"/>
</dbReference>
<keyword evidence="4" id="KW-0804">Transcription</keyword>
<evidence type="ECO:0000256" key="4">
    <source>
        <dbReference type="ARBA" id="ARBA00023163"/>
    </source>
</evidence>
<keyword evidence="2" id="KW-0805">Transcription regulation</keyword>
<evidence type="ECO:0000256" key="6">
    <source>
        <dbReference type="PROSITE-ProRule" id="PRU00201"/>
    </source>
</evidence>
<comment type="caution">
    <text evidence="6">Lacks conserved residue(s) required for the propagation of feature annotation.</text>
</comment>
<accession>A0A9Q1CGL5</accession>
<dbReference type="GO" id="GO:0045893">
    <property type="term" value="P:positive regulation of DNA-templated transcription"/>
    <property type="evidence" value="ECO:0007669"/>
    <property type="project" value="InterPro"/>
</dbReference>
<name>A0A9Q1CGL5_HOLLE</name>
<dbReference type="PRINTS" id="PR00937">
    <property type="entry name" value="TBOX"/>
</dbReference>
<reference evidence="9" key="1">
    <citation type="submission" date="2021-10" db="EMBL/GenBank/DDBJ databases">
        <title>Tropical sea cucumber genome reveals ecological adaptation and Cuvierian tubules defense mechanism.</title>
        <authorList>
            <person name="Chen T."/>
        </authorList>
    </citation>
    <scope>NUCLEOTIDE SEQUENCE</scope>
    <source>
        <strain evidence="9">Nanhai2018</strain>
        <tissue evidence="9">Muscle</tissue>
    </source>
</reference>
<feature type="compositionally biased region" description="Basic and acidic residues" evidence="7">
    <location>
        <begin position="155"/>
        <end position="173"/>
    </location>
</feature>